<proteinExistence type="predicted"/>
<dbReference type="AlphaFoldDB" id="A0A6B0TT13"/>
<dbReference type="SUPFAM" id="SSF47413">
    <property type="entry name" value="lambda repressor-like DNA-binding domains"/>
    <property type="match status" value="1"/>
</dbReference>
<dbReference type="Pfam" id="PF00356">
    <property type="entry name" value="LacI"/>
    <property type="match status" value="1"/>
</dbReference>
<keyword evidence="3" id="KW-0804">Transcription</keyword>
<keyword evidence="2" id="KW-0238">DNA-binding</keyword>
<dbReference type="Pfam" id="PF13377">
    <property type="entry name" value="Peripla_BP_3"/>
    <property type="match status" value="1"/>
</dbReference>
<evidence type="ECO:0000256" key="1">
    <source>
        <dbReference type="ARBA" id="ARBA00023015"/>
    </source>
</evidence>
<dbReference type="CDD" id="cd01392">
    <property type="entry name" value="HTH_LacI"/>
    <property type="match status" value="1"/>
</dbReference>
<organism evidence="5 6">
    <name type="scientific">Oceanomicrobium pacificus</name>
    <dbReference type="NCBI Taxonomy" id="2692916"/>
    <lineage>
        <taxon>Bacteria</taxon>
        <taxon>Pseudomonadati</taxon>
        <taxon>Pseudomonadota</taxon>
        <taxon>Alphaproteobacteria</taxon>
        <taxon>Rhodobacterales</taxon>
        <taxon>Paracoccaceae</taxon>
        <taxon>Oceanomicrobium</taxon>
    </lineage>
</organism>
<dbReference type="GO" id="GO:0003700">
    <property type="term" value="F:DNA-binding transcription factor activity"/>
    <property type="evidence" value="ECO:0007669"/>
    <property type="project" value="TreeGrafter"/>
</dbReference>
<feature type="domain" description="HTH lacI-type" evidence="4">
    <location>
        <begin position="5"/>
        <end position="59"/>
    </location>
</feature>
<dbReference type="SMART" id="SM00354">
    <property type="entry name" value="HTH_LACI"/>
    <property type="match status" value="1"/>
</dbReference>
<dbReference type="PROSITE" id="PS00356">
    <property type="entry name" value="HTH_LACI_1"/>
    <property type="match status" value="1"/>
</dbReference>
<dbReference type="SUPFAM" id="SSF53822">
    <property type="entry name" value="Periplasmic binding protein-like I"/>
    <property type="match status" value="1"/>
</dbReference>
<dbReference type="PROSITE" id="PS50932">
    <property type="entry name" value="HTH_LACI_2"/>
    <property type="match status" value="1"/>
</dbReference>
<accession>A0A6B0TT13</accession>
<comment type="caution">
    <text evidence="5">The sequence shown here is derived from an EMBL/GenBank/DDBJ whole genome shotgun (WGS) entry which is preliminary data.</text>
</comment>
<dbReference type="InterPro" id="IPR028082">
    <property type="entry name" value="Peripla_BP_I"/>
</dbReference>
<dbReference type="EMBL" id="WUWG01000001">
    <property type="protein sequence ID" value="MXU64362.1"/>
    <property type="molecule type" value="Genomic_DNA"/>
</dbReference>
<dbReference type="InterPro" id="IPR000843">
    <property type="entry name" value="HTH_LacI"/>
</dbReference>
<dbReference type="Proteomes" id="UP000436016">
    <property type="component" value="Unassembled WGS sequence"/>
</dbReference>
<evidence type="ECO:0000313" key="5">
    <source>
        <dbReference type="EMBL" id="MXU64362.1"/>
    </source>
</evidence>
<reference evidence="5 6" key="1">
    <citation type="submission" date="2019-12" db="EMBL/GenBank/DDBJ databases">
        <title>Strain KN286 was isolated from seawater, which was collected from Caroline Seamount in the tropical western Pacific.</title>
        <authorList>
            <person name="Wang Q."/>
        </authorList>
    </citation>
    <scope>NUCLEOTIDE SEQUENCE [LARGE SCALE GENOMIC DNA]</scope>
    <source>
        <strain evidence="5 6">KN286</strain>
    </source>
</reference>
<dbReference type="RefSeq" id="WP_160851648.1">
    <property type="nucleotide sequence ID" value="NZ_WUWG01000001.1"/>
</dbReference>
<dbReference type="Gene3D" id="1.10.260.40">
    <property type="entry name" value="lambda repressor-like DNA-binding domains"/>
    <property type="match status" value="1"/>
</dbReference>
<keyword evidence="6" id="KW-1185">Reference proteome</keyword>
<sequence>MKKRVSIKDVADHAGVSVATVSLVLNDKGRISEATQRQVHKSVAALGFIPNKSASRLRSGRSLLIGLIVNDISNPFFAELSADVEKEASAKGFLPVMANTGEDLSRQQKVIETMIGQGVAGFIISAVTGSDAQSFALIRERGIPYVLCVRDVQDFDADFVGFDNLQGGQIAGQHLVDLGHREIGFIGGEAANINRMRRLEGVRSAMASAGADLPSERDISGAATQTFGVAAAGRLLDADRPPTAIVCFNDSVAVGAFAAVAERGLKVGVDVSIVGFDNVPEAAAWSPPLTTVELFPRAVGGRSARALLDRIADPSVAAERVYLSPKLILRKSTGSVADS</sequence>
<dbReference type="InterPro" id="IPR046335">
    <property type="entry name" value="LacI/GalR-like_sensor"/>
</dbReference>
<evidence type="ECO:0000259" key="4">
    <source>
        <dbReference type="PROSITE" id="PS50932"/>
    </source>
</evidence>
<dbReference type="PANTHER" id="PTHR30146:SF109">
    <property type="entry name" value="HTH-TYPE TRANSCRIPTIONAL REGULATOR GALS"/>
    <property type="match status" value="1"/>
</dbReference>
<evidence type="ECO:0000313" key="6">
    <source>
        <dbReference type="Proteomes" id="UP000436016"/>
    </source>
</evidence>
<evidence type="ECO:0000256" key="2">
    <source>
        <dbReference type="ARBA" id="ARBA00023125"/>
    </source>
</evidence>
<gene>
    <name evidence="5" type="ORF">GSH16_02800</name>
</gene>
<name>A0A6B0TT13_9RHOB</name>
<dbReference type="GO" id="GO:0000976">
    <property type="term" value="F:transcription cis-regulatory region binding"/>
    <property type="evidence" value="ECO:0007669"/>
    <property type="project" value="TreeGrafter"/>
</dbReference>
<protein>
    <submittedName>
        <fullName evidence="5">Substrate-binding domain-containing protein</fullName>
    </submittedName>
</protein>
<dbReference type="Gene3D" id="3.40.50.2300">
    <property type="match status" value="2"/>
</dbReference>
<dbReference type="CDD" id="cd06289">
    <property type="entry name" value="PBP1_MalI-like"/>
    <property type="match status" value="1"/>
</dbReference>
<dbReference type="InterPro" id="IPR010982">
    <property type="entry name" value="Lambda_DNA-bd_dom_sf"/>
</dbReference>
<keyword evidence="1" id="KW-0805">Transcription regulation</keyword>
<dbReference type="PANTHER" id="PTHR30146">
    <property type="entry name" value="LACI-RELATED TRANSCRIPTIONAL REPRESSOR"/>
    <property type="match status" value="1"/>
</dbReference>
<evidence type="ECO:0000256" key="3">
    <source>
        <dbReference type="ARBA" id="ARBA00023163"/>
    </source>
</evidence>